<protein>
    <submittedName>
        <fullName evidence="1">Uncharacterized protein</fullName>
    </submittedName>
</protein>
<evidence type="ECO:0000313" key="2">
    <source>
        <dbReference type="Proteomes" id="UP000887013"/>
    </source>
</evidence>
<dbReference type="Proteomes" id="UP000887013">
    <property type="component" value="Unassembled WGS sequence"/>
</dbReference>
<keyword evidence="2" id="KW-1185">Reference proteome</keyword>
<evidence type="ECO:0000313" key="1">
    <source>
        <dbReference type="EMBL" id="GFT50404.1"/>
    </source>
</evidence>
<sequence>MKDENCGKVMTEFIGLRSKMYSFKVEDCHLIKKLKGVKKSTLEKKIDFEDYRRCLLEDINLYSSMNLIRSVNHDIYTVTLNKLALSAHDEKSKNPDIMETVDTKQENYQNQSTDKVDKTNTITSISPKEHVETRPKDGANAEGIEEEIGNIAPGKYKNIPKKILNFIQQNHGEIYWTPDKELIVDGKIIRNTNIINLITHLVRDREKKPLGFEFFNEVLKRKNFPSSYIKNKYLKTKILYAKPLSWIEY</sequence>
<name>A0A8X6TU64_NEPPI</name>
<gene>
    <name evidence="1" type="primary">AVEN_149571_1</name>
    <name evidence="1" type="ORF">NPIL_579441</name>
</gene>
<organism evidence="1 2">
    <name type="scientific">Nephila pilipes</name>
    <name type="common">Giant wood spider</name>
    <name type="synonym">Nephila maculata</name>
    <dbReference type="NCBI Taxonomy" id="299642"/>
    <lineage>
        <taxon>Eukaryota</taxon>
        <taxon>Metazoa</taxon>
        <taxon>Ecdysozoa</taxon>
        <taxon>Arthropoda</taxon>
        <taxon>Chelicerata</taxon>
        <taxon>Arachnida</taxon>
        <taxon>Araneae</taxon>
        <taxon>Araneomorphae</taxon>
        <taxon>Entelegynae</taxon>
        <taxon>Araneoidea</taxon>
        <taxon>Nephilidae</taxon>
        <taxon>Nephila</taxon>
    </lineage>
</organism>
<reference evidence="1" key="1">
    <citation type="submission" date="2020-08" db="EMBL/GenBank/DDBJ databases">
        <title>Multicomponent nature underlies the extraordinary mechanical properties of spider dragline silk.</title>
        <authorList>
            <person name="Kono N."/>
            <person name="Nakamura H."/>
            <person name="Mori M."/>
            <person name="Yoshida Y."/>
            <person name="Ohtoshi R."/>
            <person name="Malay A.D."/>
            <person name="Moran D.A.P."/>
            <person name="Tomita M."/>
            <person name="Numata K."/>
            <person name="Arakawa K."/>
        </authorList>
    </citation>
    <scope>NUCLEOTIDE SEQUENCE</scope>
</reference>
<dbReference type="OrthoDB" id="6450406at2759"/>
<accession>A0A8X6TU64</accession>
<dbReference type="EMBL" id="BMAW01065427">
    <property type="protein sequence ID" value="GFT50404.1"/>
    <property type="molecule type" value="Genomic_DNA"/>
</dbReference>
<comment type="caution">
    <text evidence="1">The sequence shown here is derived from an EMBL/GenBank/DDBJ whole genome shotgun (WGS) entry which is preliminary data.</text>
</comment>
<dbReference type="AlphaFoldDB" id="A0A8X6TU64"/>
<proteinExistence type="predicted"/>